<dbReference type="GO" id="GO:0019867">
    <property type="term" value="C:outer membrane"/>
    <property type="evidence" value="ECO:0007669"/>
    <property type="project" value="InterPro"/>
</dbReference>
<proteinExistence type="predicted"/>
<keyword evidence="1" id="KW-0732">Signal</keyword>
<dbReference type="Gene3D" id="3.30.1450.10">
    <property type="match status" value="1"/>
</dbReference>
<feature type="domain" description="Outer membrane protein assembly factor BamE" evidence="3">
    <location>
        <begin position="24"/>
        <end position="81"/>
    </location>
</feature>
<dbReference type="Proteomes" id="UP000651085">
    <property type="component" value="Unassembled WGS sequence"/>
</dbReference>
<sequence>MKRLRLLLLLFPLLFASCGILTNNIMKVQEGMSRQEVSKLFGTPDFRRFDREIEEWEYREASGVPGEWKVVVITFDGDKVISMNTFTLPQGHEHHHPQPIGC</sequence>
<gene>
    <name evidence="4" type="primary">bamE</name>
    <name evidence="4" type="ORF">H8744_03000</name>
</gene>
<organism evidence="4 5">
    <name type="scientific">Jilunia laotingensis</name>
    <dbReference type="NCBI Taxonomy" id="2763675"/>
    <lineage>
        <taxon>Bacteria</taxon>
        <taxon>Pseudomonadati</taxon>
        <taxon>Bacteroidota</taxon>
        <taxon>Bacteroidia</taxon>
        <taxon>Bacteroidales</taxon>
        <taxon>Bacteroidaceae</taxon>
        <taxon>Jilunia</taxon>
    </lineage>
</organism>
<protein>
    <submittedName>
        <fullName evidence="4">Outer membrane protein assembly factor BamE</fullName>
    </submittedName>
</protein>
<evidence type="ECO:0000313" key="5">
    <source>
        <dbReference type="Proteomes" id="UP000651085"/>
    </source>
</evidence>
<evidence type="ECO:0000256" key="2">
    <source>
        <dbReference type="ARBA" id="ARBA00023136"/>
    </source>
</evidence>
<accession>A0A926F5G5</accession>
<dbReference type="AlphaFoldDB" id="A0A926F5G5"/>
<dbReference type="PROSITE" id="PS51257">
    <property type="entry name" value="PROKAR_LIPOPROTEIN"/>
    <property type="match status" value="1"/>
</dbReference>
<dbReference type="InterPro" id="IPR037873">
    <property type="entry name" value="BamE-like"/>
</dbReference>
<keyword evidence="2" id="KW-0472">Membrane</keyword>
<comment type="caution">
    <text evidence="4">The sequence shown here is derived from an EMBL/GenBank/DDBJ whole genome shotgun (WGS) entry which is preliminary data.</text>
</comment>
<dbReference type="Pfam" id="PF04355">
    <property type="entry name" value="BamE"/>
    <property type="match status" value="1"/>
</dbReference>
<keyword evidence="5" id="KW-1185">Reference proteome</keyword>
<reference evidence="4" key="1">
    <citation type="submission" date="2020-08" db="EMBL/GenBank/DDBJ databases">
        <title>Genome public.</title>
        <authorList>
            <person name="Liu C."/>
            <person name="Sun Q."/>
        </authorList>
    </citation>
    <scope>NUCLEOTIDE SEQUENCE</scope>
    <source>
        <strain evidence="4">N12</strain>
    </source>
</reference>
<evidence type="ECO:0000259" key="3">
    <source>
        <dbReference type="Pfam" id="PF04355"/>
    </source>
</evidence>
<dbReference type="RefSeq" id="WP_262433439.1">
    <property type="nucleotide sequence ID" value="NZ_JACRTF010000001.1"/>
</dbReference>
<dbReference type="EMBL" id="JACRTF010000001">
    <property type="protein sequence ID" value="MBC8592224.1"/>
    <property type="molecule type" value="Genomic_DNA"/>
</dbReference>
<evidence type="ECO:0000256" key="1">
    <source>
        <dbReference type="ARBA" id="ARBA00022729"/>
    </source>
</evidence>
<dbReference type="InterPro" id="IPR007450">
    <property type="entry name" value="BamE_dom"/>
</dbReference>
<evidence type="ECO:0000313" key="4">
    <source>
        <dbReference type="EMBL" id="MBC8592224.1"/>
    </source>
</evidence>
<name>A0A926F5G5_9BACT</name>